<dbReference type="Gene3D" id="3.40.50.150">
    <property type="entry name" value="Vaccinia Virus protein VP39"/>
    <property type="match status" value="1"/>
</dbReference>
<evidence type="ECO:0000259" key="6">
    <source>
        <dbReference type="Pfam" id="PF07669"/>
    </source>
</evidence>
<dbReference type="EMBL" id="MN738926">
    <property type="protein sequence ID" value="QHT31893.1"/>
    <property type="molecule type" value="Genomic_DNA"/>
</dbReference>
<dbReference type="PROSITE" id="PS00092">
    <property type="entry name" value="N6_MTASE"/>
    <property type="match status" value="1"/>
</dbReference>
<keyword evidence="3" id="KW-0808">Transferase</keyword>
<keyword evidence="2" id="KW-0489">Methyltransferase</keyword>
<dbReference type="Pfam" id="PF07669">
    <property type="entry name" value="Eco57I"/>
    <property type="match status" value="1"/>
</dbReference>
<dbReference type="PANTHER" id="PTHR33841">
    <property type="entry name" value="DNA METHYLTRANSFERASE YEEA-RELATED"/>
    <property type="match status" value="1"/>
</dbReference>
<dbReference type="GO" id="GO:0032259">
    <property type="term" value="P:methylation"/>
    <property type="evidence" value="ECO:0007669"/>
    <property type="project" value="UniProtKB-KW"/>
</dbReference>
<comment type="catalytic activity">
    <reaction evidence="5">
        <text>a 2'-deoxyadenosine in DNA + S-adenosyl-L-methionine = an N(6)-methyl-2'-deoxyadenosine in DNA + S-adenosyl-L-homocysteine + H(+)</text>
        <dbReference type="Rhea" id="RHEA:15197"/>
        <dbReference type="Rhea" id="RHEA-COMP:12418"/>
        <dbReference type="Rhea" id="RHEA-COMP:12419"/>
        <dbReference type="ChEBI" id="CHEBI:15378"/>
        <dbReference type="ChEBI" id="CHEBI:57856"/>
        <dbReference type="ChEBI" id="CHEBI:59789"/>
        <dbReference type="ChEBI" id="CHEBI:90615"/>
        <dbReference type="ChEBI" id="CHEBI:90616"/>
        <dbReference type="EC" id="2.1.1.72"/>
    </reaction>
</comment>
<evidence type="ECO:0000313" key="7">
    <source>
        <dbReference type="EMBL" id="QHT31893.1"/>
    </source>
</evidence>
<dbReference type="GO" id="GO:0006304">
    <property type="term" value="P:DNA modification"/>
    <property type="evidence" value="ECO:0007669"/>
    <property type="project" value="InterPro"/>
</dbReference>
<evidence type="ECO:0000256" key="2">
    <source>
        <dbReference type="ARBA" id="ARBA00022603"/>
    </source>
</evidence>
<dbReference type="GO" id="GO:0009007">
    <property type="term" value="F:site-specific DNA-methyltransferase (adenine-specific) activity"/>
    <property type="evidence" value="ECO:0007669"/>
    <property type="project" value="UniProtKB-EC"/>
</dbReference>
<protein>
    <recommendedName>
        <fullName evidence="1">site-specific DNA-methyltransferase (adenine-specific)</fullName>
        <ecNumber evidence="1">2.1.1.72</ecNumber>
    </recommendedName>
</protein>
<accession>A0A6C0ETP8</accession>
<feature type="domain" description="Type II methyltransferase M.TaqI-like" evidence="6">
    <location>
        <begin position="84"/>
        <end position="191"/>
    </location>
</feature>
<organism evidence="7">
    <name type="scientific">viral metagenome</name>
    <dbReference type="NCBI Taxonomy" id="1070528"/>
    <lineage>
        <taxon>unclassified sequences</taxon>
        <taxon>metagenomes</taxon>
        <taxon>organismal metagenomes</taxon>
    </lineage>
</organism>
<dbReference type="GO" id="GO:0003676">
    <property type="term" value="F:nucleic acid binding"/>
    <property type="evidence" value="ECO:0007669"/>
    <property type="project" value="InterPro"/>
</dbReference>
<dbReference type="PANTHER" id="PTHR33841:SF1">
    <property type="entry name" value="DNA METHYLTRANSFERASE A"/>
    <property type="match status" value="1"/>
</dbReference>
<name>A0A6C0ETP8_9ZZZZ</name>
<dbReference type="InterPro" id="IPR050953">
    <property type="entry name" value="N4_N6_ade-DNA_methylase"/>
</dbReference>
<dbReference type="InterPro" id="IPR002052">
    <property type="entry name" value="DNA_methylase_N6_adenine_CS"/>
</dbReference>
<dbReference type="CDD" id="cd02440">
    <property type="entry name" value="AdoMet_MTases"/>
    <property type="match status" value="1"/>
</dbReference>
<dbReference type="InterPro" id="IPR029063">
    <property type="entry name" value="SAM-dependent_MTases_sf"/>
</dbReference>
<evidence type="ECO:0000256" key="3">
    <source>
        <dbReference type="ARBA" id="ARBA00022679"/>
    </source>
</evidence>
<sequence length="424" mass="49328">MMTQNNDTNAFLETFTKCDIFTPHVVSKQMADKLQKHGTLLEPSVGTGNLLKHITITDYEKVDVFDIKKEYLDQCPRHPKINKYLVDFLKYETAEKYDNIILNPPYIKIQDLPSHYIAFIKEKWPILSDGNIDIYYAFLFKCLELLKDDGVMVAITPNSYLHNKSALKFRKYLLEKKWIQEIIDFEDKHVFQDAAVYCCITVFTKNDKPVLIYNGVAIDYNAIHNPSNKLNLIHYADSSEKVILKNICKIYNGIATLRDAVYIHDIKLYDEPCWKLLKTSTSHKYCIYPYKDDGVIIDETTFKTANPNTYNYLVDKKTVLAERDRGNKTYVTWYAYGRSQSIKVSKKEKVIYIPTLINPNDLKYTIEEPKLHSGCLCIEPSDTNDIPRIIECIKKNTDYLFKNSSKKNNGWINLSTTLLYELCL</sequence>
<dbReference type="PRINTS" id="PR00507">
    <property type="entry name" value="N12N6MTFRASE"/>
</dbReference>
<dbReference type="SUPFAM" id="SSF53335">
    <property type="entry name" value="S-adenosyl-L-methionine-dependent methyltransferases"/>
    <property type="match status" value="1"/>
</dbReference>
<evidence type="ECO:0000256" key="5">
    <source>
        <dbReference type="ARBA" id="ARBA00047942"/>
    </source>
</evidence>
<proteinExistence type="predicted"/>
<reference evidence="7" key="1">
    <citation type="journal article" date="2020" name="Nature">
        <title>Giant virus diversity and host interactions through global metagenomics.</title>
        <authorList>
            <person name="Schulz F."/>
            <person name="Roux S."/>
            <person name="Paez-Espino D."/>
            <person name="Jungbluth S."/>
            <person name="Walsh D.A."/>
            <person name="Denef V.J."/>
            <person name="McMahon K.D."/>
            <person name="Konstantinidis K.T."/>
            <person name="Eloe-Fadrosh E.A."/>
            <person name="Kyrpides N.C."/>
            <person name="Woyke T."/>
        </authorList>
    </citation>
    <scope>NUCLEOTIDE SEQUENCE</scope>
    <source>
        <strain evidence="7">GVMAG-M-3300009155-48</strain>
    </source>
</reference>
<evidence type="ECO:0000256" key="1">
    <source>
        <dbReference type="ARBA" id="ARBA00011900"/>
    </source>
</evidence>
<dbReference type="InterPro" id="IPR011639">
    <property type="entry name" value="MethylTrfase_TaqI-like_dom"/>
</dbReference>
<keyword evidence="4" id="KW-0949">S-adenosyl-L-methionine</keyword>
<dbReference type="AlphaFoldDB" id="A0A6C0ETP8"/>
<evidence type="ECO:0000256" key="4">
    <source>
        <dbReference type="ARBA" id="ARBA00022691"/>
    </source>
</evidence>
<dbReference type="EC" id="2.1.1.72" evidence="1"/>